<comment type="subcellular location">
    <subcellularLocation>
        <location evidence="1 7">Cell membrane</location>
        <topology evidence="1 7">Multi-pass membrane protein</topology>
    </subcellularLocation>
</comment>
<protein>
    <submittedName>
        <fullName evidence="9">Carbohydrate ABC transporter permease</fullName>
    </submittedName>
</protein>
<evidence type="ECO:0000313" key="10">
    <source>
        <dbReference type="Proteomes" id="UP000561011"/>
    </source>
</evidence>
<evidence type="ECO:0000256" key="3">
    <source>
        <dbReference type="ARBA" id="ARBA00022475"/>
    </source>
</evidence>
<evidence type="ECO:0000256" key="2">
    <source>
        <dbReference type="ARBA" id="ARBA00022448"/>
    </source>
</evidence>
<feature type="transmembrane region" description="Helical" evidence="7">
    <location>
        <begin position="129"/>
        <end position="149"/>
    </location>
</feature>
<dbReference type="Proteomes" id="UP000561011">
    <property type="component" value="Unassembled WGS sequence"/>
</dbReference>
<sequence>MVLVALALLVLVPILWMISTSFKTQLDAATSTSLVPDPATLDSYRPLTAWGGKSPVVRWFFNSVVTATVTTALVVSTAALAAYALARFTFRGRGIVFSLVIATLFLPGFVFLIPTYLISDSLGILDSLLALMLPPVGGAFGVFFLRQFFLGLPRELEEAARIDGASDVRIFASVMLPLAQPALSTIAVITFLASWNDFLWPVYALSTTSTLTLPAGLPLLQSAYIANQPLIMAGAVIASVPALLVFVFFQRKIIESVATAGLKG</sequence>
<dbReference type="Pfam" id="PF00528">
    <property type="entry name" value="BPD_transp_1"/>
    <property type="match status" value="1"/>
</dbReference>
<dbReference type="GO" id="GO:0005886">
    <property type="term" value="C:plasma membrane"/>
    <property type="evidence" value="ECO:0007669"/>
    <property type="project" value="UniProtKB-SubCell"/>
</dbReference>
<evidence type="ECO:0000313" key="9">
    <source>
        <dbReference type="EMBL" id="NYS92223.1"/>
    </source>
</evidence>
<keyword evidence="10" id="KW-1185">Reference proteome</keyword>
<dbReference type="EMBL" id="JACBYE010000002">
    <property type="protein sequence ID" value="NYS92223.1"/>
    <property type="molecule type" value="Genomic_DNA"/>
</dbReference>
<dbReference type="SUPFAM" id="SSF161098">
    <property type="entry name" value="MetI-like"/>
    <property type="match status" value="1"/>
</dbReference>
<keyword evidence="5 7" id="KW-1133">Transmembrane helix</keyword>
<reference evidence="9 10" key="1">
    <citation type="submission" date="2020-07" db="EMBL/GenBank/DDBJ databases">
        <title>MOT database genomes.</title>
        <authorList>
            <person name="Joseph S."/>
            <person name="Aduse-Opoku J."/>
            <person name="Hashim A."/>
            <person name="Wade W."/>
            <person name="Curtis M."/>
        </authorList>
    </citation>
    <scope>NUCLEOTIDE SEQUENCE [LARGE SCALE GENOMIC DNA]</scope>
    <source>
        <strain evidence="9 10">DSM 100099</strain>
    </source>
</reference>
<keyword evidence="6 7" id="KW-0472">Membrane</keyword>
<feature type="transmembrane region" description="Helical" evidence="7">
    <location>
        <begin position="229"/>
        <end position="249"/>
    </location>
</feature>
<comment type="caution">
    <text evidence="9">The sequence shown here is derived from an EMBL/GenBank/DDBJ whole genome shotgun (WGS) entry which is preliminary data.</text>
</comment>
<dbReference type="CDD" id="cd06261">
    <property type="entry name" value="TM_PBP2"/>
    <property type="match status" value="1"/>
</dbReference>
<feature type="transmembrane region" description="Helical" evidence="7">
    <location>
        <begin position="170"/>
        <end position="192"/>
    </location>
</feature>
<feature type="transmembrane region" description="Helical" evidence="7">
    <location>
        <begin position="59"/>
        <end position="83"/>
    </location>
</feature>
<evidence type="ECO:0000256" key="4">
    <source>
        <dbReference type="ARBA" id="ARBA00022692"/>
    </source>
</evidence>
<evidence type="ECO:0000256" key="5">
    <source>
        <dbReference type="ARBA" id="ARBA00022989"/>
    </source>
</evidence>
<dbReference type="PROSITE" id="PS50928">
    <property type="entry name" value="ABC_TM1"/>
    <property type="match status" value="1"/>
</dbReference>
<dbReference type="PANTHER" id="PTHR43744">
    <property type="entry name" value="ABC TRANSPORTER PERMEASE PROTEIN MG189-RELATED-RELATED"/>
    <property type="match status" value="1"/>
</dbReference>
<dbReference type="InterPro" id="IPR035906">
    <property type="entry name" value="MetI-like_sf"/>
</dbReference>
<proteinExistence type="inferred from homology"/>
<keyword evidence="2 7" id="KW-0813">Transport</keyword>
<gene>
    <name evidence="9" type="ORF">HZZ10_01545</name>
</gene>
<keyword evidence="3" id="KW-1003">Cell membrane</keyword>
<feature type="transmembrane region" description="Helical" evidence="7">
    <location>
        <begin position="95"/>
        <end position="117"/>
    </location>
</feature>
<name>A0A853ES42_9MICO</name>
<dbReference type="InterPro" id="IPR000515">
    <property type="entry name" value="MetI-like"/>
</dbReference>
<evidence type="ECO:0000256" key="7">
    <source>
        <dbReference type="RuleBase" id="RU363032"/>
    </source>
</evidence>
<evidence type="ECO:0000256" key="1">
    <source>
        <dbReference type="ARBA" id="ARBA00004651"/>
    </source>
</evidence>
<accession>A0A853ES42</accession>
<comment type="similarity">
    <text evidence="7">Belongs to the binding-protein-dependent transport system permease family.</text>
</comment>
<dbReference type="Gene3D" id="1.10.3720.10">
    <property type="entry name" value="MetI-like"/>
    <property type="match status" value="1"/>
</dbReference>
<dbReference type="PANTHER" id="PTHR43744:SF12">
    <property type="entry name" value="ABC TRANSPORTER PERMEASE PROTEIN MG189-RELATED"/>
    <property type="match status" value="1"/>
</dbReference>
<evidence type="ECO:0000256" key="6">
    <source>
        <dbReference type="ARBA" id="ARBA00023136"/>
    </source>
</evidence>
<keyword evidence="4 7" id="KW-0812">Transmembrane</keyword>
<dbReference type="GO" id="GO:0055085">
    <property type="term" value="P:transmembrane transport"/>
    <property type="evidence" value="ECO:0007669"/>
    <property type="project" value="InterPro"/>
</dbReference>
<feature type="domain" description="ABC transmembrane type-1" evidence="8">
    <location>
        <begin position="60"/>
        <end position="249"/>
    </location>
</feature>
<evidence type="ECO:0000259" key="8">
    <source>
        <dbReference type="PROSITE" id="PS50928"/>
    </source>
</evidence>
<dbReference type="AlphaFoldDB" id="A0A853ES42"/>
<organism evidence="9 10">
    <name type="scientific">Sanguibacter inulinus</name>
    <dbReference type="NCBI Taxonomy" id="60922"/>
    <lineage>
        <taxon>Bacteria</taxon>
        <taxon>Bacillati</taxon>
        <taxon>Actinomycetota</taxon>
        <taxon>Actinomycetes</taxon>
        <taxon>Micrococcales</taxon>
        <taxon>Sanguibacteraceae</taxon>
        <taxon>Sanguibacter</taxon>
    </lineage>
</organism>